<dbReference type="InterPro" id="IPR008906">
    <property type="entry name" value="HATC_C_dom"/>
</dbReference>
<dbReference type="Pfam" id="PF05699">
    <property type="entry name" value="Dimer_Tnp_hAT"/>
    <property type="match status" value="1"/>
</dbReference>
<dbReference type="PANTHER" id="PTHR46880:SF5">
    <property type="entry name" value="DUF4371 DOMAIN-CONTAINING PROTEIN"/>
    <property type="match status" value="1"/>
</dbReference>
<accession>A0A8J9Y919</accession>
<dbReference type="SUPFAM" id="SSF53098">
    <property type="entry name" value="Ribonuclease H-like"/>
    <property type="match status" value="1"/>
</dbReference>
<feature type="domain" description="Transposable element P transposase-like GTP-binding insertion" evidence="2">
    <location>
        <begin position="230"/>
        <end position="298"/>
    </location>
</feature>
<dbReference type="GO" id="GO:0046983">
    <property type="term" value="F:protein dimerization activity"/>
    <property type="evidence" value="ECO:0007669"/>
    <property type="project" value="InterPro"/>
</dbReference>
<evidence type="ECO:0000259" key="2">
    <source>
        <dbReference type="Pfam" id="PF21788"/>
    </source>
</evidence>
<gene>
    <name evidence="3" type="ORF">BINO364_LOCUS7954</name>
</gene>
<evidence type="ECO:0000313" key="4">
    <source>
        <dbReference type="Proteomes" id="UP000838878"/>
    </source>
</evidence>
<dbReference type="Proteomes" id="UP000838878">
    <property type="component" value="Chromosome 3"/>
</dbReference>
<dbReference type="InterPro" id="IPR012337">
    <property type="entry name" value="RNaseH-like_sf"/>
</dbReference>
<sequence length="315" mass="36287">MEINHCKTTRAFDIQFKNPRYYLTLEKNYLGPLAQDSIQELSKTTNPPKTEIQNFRISCLNFFTEIISQIKDRFEFKDSIFNILSVLEPKEAQSFEKKDLSDILSRFSTLNTIIDEKALGREWREHALLEYEKYGLQSNLPAEEYWRKVFQLQKIAGGIMFPNLRKVFSLLFVLPFSNACVERVLSQLKLIKTVHRNNLHTSTISALMTTKENIKDAIKFEPNTSVLNRCKPCLRQKHLNQNTKQKNRVKLAVQLLSHTVAAGMFGKISQGELTADASVTADIISRMDKLFDTLNSDTVDLRRGKPFATNLKISF</sequence>
<reference evidence="3" key="1">
    <citation type="submission" date="2021-12" db="EMBL/GenBank/DDBJ databases">
        <authorList>
            <person name="Martin H S."/>
        </authorList>
    </citation>
    <scope>NUCLEOTIDE SEQUENCE</scope>
</reference>
<proteinExistence type="predicted"/>
<dbReference type="EMBL" id="OV170223">
    <property type="protein sequence ID" value="CAH0721919.1"/>
    <property type="molecule type" value="Genomic_DNA"/>
</dbReference>
<evidence type="ECO:0000259" key="1">
    <source>
        <dbReference type="Pfam" id="PF05699"/>
    </source>
</evidence>
<dbReference type="InterPro" id="IPR048366">
    <property type="entry name" value="TNP-like_GBD"/>
</dbReference>
<dbReference type="Pfam" id="PF21788">
    <property type="entry name" value="TNP-like_GBD"/>
    <property type="match status" value="1"/>
</dbReference>
<dbReference type="AlphaFoldDB" id="A0A8J9Y919"/>
<evidence type="ECO:0000313" key="3">
    <source>
        <dbReference type="EMBL" id="CAH0721919.1"/>
    </source>
</evidence>
<keyword evidence="4" id="KW-1185">Reference proteome</keyword>
<organism evidence="3 4">
    <name type="scientific">Brenthis ino</name>
    <name type="common">lesser marbled fritillary</name>
    <dbReference type="NCBI Taxonomy" id="405034"/>
    <lineage>
        <taxon>Eukaryota</taxon>
        <taxon>Metazoa</taxon>
        <taxon>Ecdysozoa</taxon>
        <taxon>Arthropoda</taxon>
        <taxon>Hexapoda</taxon>
        <taxon>Insecta</taxon>
        <taxon>Pterygota</taxon>
        <taxon>Neoptera</taxon>
        <taxon>Endopterygota</taxon>
        <taxon>Lepidoptera</taxon>
        <taxon>Glossata</taxon>
        <taxon>Ditrysia</taxon>
        <taxon>Papilionoidea</taxon>
        <taxon>Nymphalidae</taxon>
        <taxon>Heliconiinae</taxon>
        <taxon>Argynnini</taxon>
        <taxon>Brenthis</taxon>
    </lineage>
</organism>
<feature type="domain" description="HAT C-terminal dimerisation" evidence="1">
    <location>
        <begin position="159"/>
        <end position="214"/>
    </location>
</feature>
<dbReference type="OrthoDB" id="8192384at2759"/>
<name>A0A8J9Y919_9NEOP</name>
<feature type="non-terminal residue" evidence="3">
    <location>
        <position position="315"/>
    </location>
</feature>
<evidence type="ECO:0008006" key="5">
    <source>
        <dbReference type="Google" id="ProtNLM"/>
    </source>
</evidence>
<protein>
    <recommendedName>
        <fullName evidence="5">HAT C-terminal dimerisation domain-containing protein</fullName>
    </recommendedName>
</protein>
<dbReference type="PANTHER" id="PTHR46880">
    <property type="entry name" value="RAS-ASSOCIATING DOMAIN-CONTAINING PROTEIN"/>
    <property type="match status" value="1"/>
</dbReference>